<reference evidence="4 5" key="1">
    <citation type="submission" date="2015-02" db="EMBL/GenBank/DDBJ databases">
        <authorList>
            <person name="Chooi Y.-H."/>
        </authorList>
    </citation>
    <scope>NUCLEOTIDE SEQUENCE [LARGE SCALE GENOMIC DNA]</scope>
    <source>
        <strain evidence="4">E3</strain>
    </source>
</reference>
<evidence type="ECO:0000313" key="4">
    <source>
        <dbReference type="EMBL" id="CEO94592.1"/>
    </source>
</evidence>
<dbReference type="Gene3D" id="1.25.40.10">
    <property type="entry name" value="Tetratricopeptide repeat domain"/>
    <property type="match status" value="2"/>
</dbReference>
<dbReference type="PANTHER" id="PTHR47447">
    <property type="entry name" value="OS03G0856100 PROTEIN"/>
    <property type="match status" value="1"/>
</dbReference>
<dbReference type="PANTHER" id="PTHR47447:SF23">
    <property type="entry name" value="PENTACOTRIPEPTIDE-REPEAT REGION OF PRORP DOMAIN-CONTAINING PROTEIN"/>
    <property type="match status" value="1"/>
</dbReference>
<dbReference type="Pfam" id="PF01535">
    <property type="entry name" value="PPR"/>
    <property type="match status" value="2"/>
</dbReference>
<feature type="domain" description="PROP1-like PPR" evidence="3">
    <location>
        <begin position="143"/>
        <end position="291"/>
    </location>
</feature>
<evidence type="ECO:0000313" key="5">
    <source>
        <dbReference type="Proteomes" id="UP000039324"/>
    </source>
</evidence>
<evidence type="ECO:0000256" key="1">
    <source>
        <dbReference type="ARBA" id="ARBA00022737"/>
    </source>
</evidence>
<dbReference type="Proteomes" id="UP000039324">
    <property type="component" value="Unassembled WGS sequence"/>
</dbReference>
<name>A0A0G4IHP3_PLABS</name>
<organism evidence="4 5">
    <name type="scientific">Plasmodiophora brassicae</name>
    <name type="common">Clubroot disease agent</name>
    <dbReference type="NCBI Taxonomy" id="37360"/>
    <lineage>
        <taxon>Eukaryota</taxon>
        <taxon>Sar</taxon>
        <taxon>Rhizaria</taxon>
        <taxon>Endomyxa</taxon>
        <taxon>Phytomyxea</taxon>
        <taxon>Plasmodiophorida</taxon>
        <taxon>Plasmodiophoridae</taxon>
        <taxon>Plasmodiophora</taxon>
    </lineage>
</organism>
<sequence length="538" mass="59208">MTQRPTQVLARRHAHVVGPRRPLSEFFRRPSVSVAVRILMCDTVDPDTRWSVFTVVAGSRLGPRAPFFQRALQFCHRCMPAKAPDVLHAAVRHGIAVHENDTLFCTFLGACRATTPPPLQPAFDAYRRCGPRTHNVISSLVSICRLANRPEQALALVADAVDNDVDISQHLLSLFAVCCATSQTPHAADTAERILDLVRSSRIAPHPNYPTYANLVKALLCQARFDAAVGALDLLDSVGLPPCQHLYGLVVGALVHAEHMDKAMSVFRRVAERRVRLLAHVFTSLVAACGRYQYRGHTRALYRYATDHGYLDDVFIVDAFIAAFRRCGCIVDARQLFCSLTLPQTSTRKAMVAAYNHHDLYRDAIATFNDCRRVGHLLPGNVYSCIVEVFASRDRVRDALAVFREMAEHDVECSAPAFTCLVLTCGRNSHLFALQALHRFALSRDSDTLLSGASVAFVAAYIRCGRPQDALRVLSSMSSTDLIVKAVALVEQLKTAGQLPADMADRLISSAGRRRCGTLPVSPSLSRDGLAERSPTVE</sequence>
<dbReference type="InterPro" id="IPR002885">
    <property type="entry name" value="PPR_rpt"/>
</dbReference>
<keyword evidence="1" id="KW-0677">Repeat</keyword>
<dbReference type="EMBL" id="CDSF01000001">
    <property type="protein sequence ID" value="CEO94592.1"/>
    <property type="molecule type" value="Genomic_DNA"/>
</dbReference>
<protein>
    <recommendedName>
        <fullName evidence="3">PROP1-like PPR domain-containing protein</fullName>
    </recommendedName>
</protein>
<proteinExistence type="predicted"/>
<evidence type="ECO:0000259" key="3">
    <source>
        <dbReference type="Pfam" id="PF17177"/>
    </source>
</evidence>
<feature type="region of interest" description="Disordered" evidence="2">
    <location>
        <begin position="519"/>
        <end position="538"/>
    </location>
</feature>
<evidence type="ECO:0000256" key="2">
    <source>
        <dbReference type="SAM" id="MobiDB-lite"/>
    </source>
</evidence>
<dbReference type="Pfam" id="PF17177">
    <property type="entry name" value="PPR_long"/>
    <property type="match status" value="1"/>
</dbReference>
<dbReference type="AlphaFoldDB" id="A0A0G4IHP3"/>
<dbReference type="NCBIfam" id="TIGR00756">
    <property type="entry name" value="PPR"/>
    <property type="match status" value="1"/>
</dbReference>
<dbReference type="STRING" id="37360.A0A0G4IHP3"/>
<keyword evidence="5" id="KW-1185">Reference proteome</keyword>
<dbReference type="OrthoDB" id="1871818at2759"/>
<gene>
    <name evidence="4" type="ORF">PBRA_000377</name>
</gene>
<dbReference type="InterPro" id="IPR011990">
    <property type="entry name" value="TPR-like_helical_dom_sf"/>
</dbReference>
<dbReference type="InterPro" id="IPR033443">
    <property type="entry name" value="PROP1-like_PPR_dom"/>
</dbReference>
<accession>A0A0G4IHP3</accession>